<dbReference type="PROSITE" id="PS00125">
    <property type="entry name" value="SER_THR_PHOSPHATASE"/>
    <property type="match status" value="1"/>
</dbReference>
<reference evidence="2" key="2">
    <citation type="submission" date="2022-06" db="UniProtKB">
        <authorList>
            <consortium name="EnsemblMetazoa"/>
        </authorList>
    </citation>
    <scope>IDENTIFICATION</scope>
    <source>
        <strain evidence="2">PS312</strain>
    </source>
</reference>
<comment type="catalytic activity">
    <reaction evidence="1">
        <text>O-phospho-L-threonyl-[protein] + H2O = L-threonyl-[protein] + phosphate</text>
        <dbReference type="Rhea" id="RHEA:47004"/>
        <dbReference type="Rhea" id="RHEA-COMP:11060"/>
        <dbReference type="Rhea" id="RHEA-COMP:11605"/>
        <dbReference type="ChEBI" id="CHEBI:15377"/>
        <dbReference type="ChEBI" id="CHEBI:30013"/>
        <dbReference type="ChEBI" id="CHEBI:43474"/>
        <dbReference type="ChEBI" id="CHEBI:61977"/>
        <dbReference type="EC" id="3.1.3.16"/>
    </reaction>
</comment>
<dbReference type="OrthoDB" id="5840512at2759"/>
<evidence type="ECO:0000256" key="1">
    <source>
        <dbReference type="RuleBase" id="RU004273"/>
    </source>
</evidence>
<proteinExistence type="inferred from homology"/>
<dbReference type="PRINTS" id="PR00114">
    <property type="entry name" value="STPHPHTASE"/>
</dbReference>
<dbReference type="PANTHER" id="PTHR11668:SF491">
    <property type="entry name" value="SERINE_THREONINE-PROTEIN PHOSPHATASE"/>
    <property type="match status" value="1"/>
</dbReference>
<name>A0A2A6CDH3_PRIPA</name>
<dbReference type="EnsemblMetazoa" id="PPA12103.1">
    <property type="protein sequence ID" value="PPA12103.1"/>
    <property type="gene ID" value="WBGene00101657"/>
</dbReference>
<sequence>MGKSTDDVTEPATNNNKKKRSGSDQSDVEENPGLYASGPVMSTASTPSKPSKKRPKDPKKYGLSTYPMYRLMKKLSEDAFAKHGDLFDFRYNDLLQILIKIKSILSKEPPLVRTSPPVVIVGDIHGQFSDLSRMLDYFGDRHQEVPGWLSKNFVFLGDYVDRGRQSLEVIVFVFLMKITFPDKVFLLRGNHECKPINRVYGFQVELAERFEKEQGSNLFHMFNEAFTHMPLACLVGGIILCMHGGISPRLTSLDEINKIPKPLVDPNSNELACDLMWADPMMGLKGFRANAIRGVSVHFGEDVLHSTMAQLGVKLIMMMNGFNFFGNQKLVTVFTAASYYPDRANRGAVLHVDDSGRMGFHVLSPHSGGGEKVFTGEHEDANRFDVGYIMSVADEKVKMTGGGVRM</sequence>
<dbReference type="Gene3D" id="3.60.21.10">
    <property type="match status" value="1"/>
</dbReference>
<dbReference type="GO" id="GO:0004722">
    <property type="term" value="F:protein serine/threonine phosphatase activity"/>
    <property type="evidence" value="ECO:0000318"/>
    <property type="project" value="GO_Central"/>
</dbReference>
<evidence type="ECO:0000313" key="3">
    <source>
        <dbReference type="Proteomes" id="UP000005239"/>
    </source>
</evidence>
<dbReference type="SUPFAM" id="SSF56300">
    <property type="entry name" value="Metallo-dependent phosphatases"/>
    <property type="match status" value="1"/>
</dbReference>
<dbReference type="GO" id="GO:0005737">
    <property type="term" value="C:cytoplasm"/>
    <property type="evidence" value="ECO:0000318"/>
    <property type="project" value="GO_Central"/>
</dbReference>
<dbReference type="AlphaFoldDB" id="A0A2A6CDH3"/>
<accession>A0A8R1U918</accession>
<accession>A0A2A6CDH3</accession>
<protein>
    <recommendedName>
        <fullName evidence="1">Serine/threonine-protein phosphatase</fullName>
        <ecNumber evidence="1">3.1.3.16</ecNumber>
    </recommendedName>
</protein>
<dbReference type="InterPro" id="IPR029052">
    <property type="entry name" value="Metallo-depent_PP-like"/>
</dbReference>
<gene>
    <name evidence="2" type="primary">WBGene00101657</name>
</gene>
<dbReference type="Pfam" id="PF00149">
    <property type="entry name" value="Metallophos"/>
    <property type="match status" value="1"/>
</dbReference>
<dbReference type="InterPro" id="IPR050341">
    <property type="entry name" value="PP1_catalytic_subunit"/>
</dbReference>
<keyword evidence="1" id="KW-0378">Hydrolase</keyword>
<reference evidence="3" key="1">
    <citation type="journal article" date="2008" name="Nat. Genet.">
        <title>The Pristionchus pacificus genome provides a unique perspective on nematode lifestyle and parasitism.</title>
        <authorList>
            <person name="Dieterich C."/>
            <person name="Clifton S.W."/>
            <person name="Schuster L.N."/>
            <person name="Chinwalla A."/>
            <person name="Delehaunty K."/>
            <person name="Dinkelacker I."/>
            <person name="Fulton L."/>
            <person name="Fulton R."/>
            <person name="Godfrey J."/>
            <person name="Minx P."/>
            <person name="Mitreva M."/>
            <person name="Roeseler W."/>
            <person name="Tian H."/>
            <person name="Witte H."/>
            <person name="Yang S.P."/>
            <person name="Wilson R.K."/>
            <person name="Sommer R.J."/>
        </authorList>
    </citation>
    <scope>NUCLEOTIDE SEQUENCE [LARGE SCALE GENOMIC DNA]</scope>
    <source>
        <strain evidence="3">PS312</strain>
    </source>
</reference>
<dbReference type="InterPro" id="IPR006186">
    <property type="entry name" value="Ser/Thr-sp_prot-phosphatase"/>
</dbReference>
<dbReference type="GO" id="GO:0005634">
    <property type="term" value="C:nucleus"/>
    <property type="evidence" value="ECO:0000318"/>
    <property type="project" value="GO_Central"/>
</dbReference>
<keyword evidence="3" id="KW-1185">Reference proteome</keyword>
<dbReference type="PANTHER" id="PTHR11668">
    <property type="entry name" value="SERINE/THREONINE PROTEIN PHOSPHATASE"/>
    <property type="match status" value="1"/>
</dbReference>
<evidence type="ECO:0000313" key="2">
    <source>
        <dbReference type="EnsemblMetazoa" id="PPA12103.1"/>
    </source>
</evidence>
<dbReference type="SMART" id="SM00156">
    <property type="entry name" value="PP2Ac"/>
    <property type="match status" value="1"/>
</dbReference>
<dbReference type="Proteomes" id="UP000005239">
    <property type="component" value="Unassembled WGS sequence"/>
</dbReference>
<dbReference type="InterPro" id="IPR004843">
    <property type="entry name" value="Calcineurin-like_PHP"/>
</dbReference>
<dbReference type="EC" id="3.1.3.16" evidence="1"/>
<comment type="similarity">
    <text evidence="1">Belongs to the PPP phosphatase family.</text>
</comment>
<organism evidence="2 3">
    <name type="scientific">Pristionchus pacificus</name>
    <name type="common">Parasitic nematode worm</name>
    <dbReference type="NCBI Taxonomy" id="54126"/>
    <lineage>
        <taxon>Eukaryota</taxon>
        <taxon>Metazoa</taxon>
        <taxon>Ecdysozoa</taxon>
        <taxon>Nematoda</taxon>
        <taxon>Chromadorea</taxon>
        <taxon>Rhabditida</taxon>
        <taxon>Rhabditina</taxon>
        <taxon>Diplogasteromorpha</taxon>
        <taxon>Diplogasteroidea</taxon>
        <taxon>Neodiplogasteridae</taxon>
        <taxon>Pristionchus</taxon>
    </lineage>
</organism>